<evidence type="ECO:0000313" key="2">
    <source>
        <dbReference type="EMBL" id="NEE00702.1"/>
    </source>
</evidence>
<name>A0A6L9S811_9ACTN</name>
<dbReference type="Proteomes" id="UP000475214">
    <property type="component" value="Unassembled WGS sequence"/>
</dbReference>
<organism evidence="2 3">
    <name type="scientific">Phytoactinopolyspora halotolerans</name>
    <dbReference type="NCBI Taxonomy" id="1981512"/>
    <lineage>
        <taxon>Bacteria</taxon>
        <taxon>Bacillati</taxon>
        <taxon>Actinomycetota</taxon>
        <taxon>Actinomycetes</taxon>
        <taxon>Jiangellales</taxon>
        <taxon>Jiangellaceae</taxon>
        <taxon>Phytoactinopolyspora</taxon>
    </lineage>
</organism>
<dbReference type="RefSeq" id="WP_163736836.1">
    <property type="nucleotide sequence ID" value="NZ_JAAGOA010000006.1"/>
</dbReference>
<accession>A0A6L9S811</accession>
<gene>
    <name evidence="2" type="ORF">G1H10_11035</name>
</gene>
<feature type="region of interest" description="Disordered" evidence="1">
    <location>
        <begin position="1"/>
        <end position="45"/>
    </location>
</feature>
<comment type="caution">
    <text evidence="2">The sequence shown here is derived from an EMBL/GenBank/DDBJ whole genome shotgun (WGS) entry which is preliminary data.</text>
</comment>
<sequence length="45" mass="4873">MFVSEQTLSPVFDDGRDHGTAHLPDGPEPAIGIDLDLPAETEERP</sequence>
<evidence type="ECO:0000256" key="1">
    <source>
        <dbReference type="SAM" id="MobiDB-lite"/>
    </source>
</evidence>
<proteinExistence type="predicted"/>
<evidence type="ECO:0000313" key="3">
    <source>
        <dbReference type="Proteomes" id="UP000475214"/>
    </source>
</evidence>
<dbReference type="AlphaFoldDB" id="A0A6L9S811"/>
<protein>
    <submittedName>
        <fullName evidence="2">Uncharacterized protein</fullName>
    </submittedName>
</protein>
<reference evidence="2 3" key="1">
    <citation type="submission" date="2020-02" db="EMBL/GenBank/DDBJ databases">
        <authorList>
            <person name="Li X.-J."/>
            <person name="Han X.-M."/>
        </authorList>
    </citation>
    <scope>NUCLEOTIDE SEQUENCE [LARGE SCALE GENOMIC DNA]</scope>
    <source>
        <strain evidence="2 3">CCTCC AB 2017055</strain>
    </source>
</reference>
<keyword evidence="3" id="KW-1185">Reference proteome</keyword>
<dbReference type="EMBL" id="JAAGOA010000006">
    <property type="protein sequence ID" value="NEE00702.1"/>
    <property type="molecule type" value="Genomic_DNA"/>
</dbReference>